<reference evidence="1 2" key="1">
    <citation type="submission" date="2006-10" db="EMBL/GenBank/DDBJ databases">
        <authorList>
            <person name="Fleischmann R.D."/>
            <person name="Dodson R.J."/>
            <person name="Haft D.H."/>
            <person name="Merkel J.S."/>
            <person name="Nelson W.C."/>
            <person name="Fraser C.M."/>
        </authorList>
    </citation>
    <scope>NUCLEOTIDE SEQUENCE [LARGE SCALE GENOMIC DNA]</scope>
    <source>
        <strain evidence="2">ATCC 700084 / mc(2)155</strain>
    </source>
</reference>
<dbReference type="KEGG" id="msm:MSMEG_5326"/>
<gene>
    <name evidence="1" type="ordered locus">MSMEG_5326</name>
</gene>
<dbReference type="Proteomes" id="UP000000757">
    <property type="component" value="Chromosome"/>
</dbReference>
<proteinExistence type="predicted"/>
<dbReference type="EMBL" id="CP000480">
    <property type="protein sequence ID" value="ABK75615.1"/>
    <property type="molecule type" value="Genomic_DNA"/>
</dbReference>
<protein>
    <submittedName>
        <fullName evidence="1">Uncharacterized protein</fullName>
    </submittedName>
</protein>
<evidence type="ECO:0000313" key="2">
    <source>
        <dbReference type="Proteomes" id="UP000000757"/>
    </source>
</evidence>
<dbReference type="PaxDb" id="246196-MSMEI_5181"/>
<organism evidence="1 2">
    <name type="scientific">Mycolicibacterium smegmatis (strain ATCC 700084 / mc(2)155)</name>
    <name type="common">Mycobacterium smegmatis</name>
    <dbReference type="NCBI Taxonomy" id="246196"/>
    <lineage>
        <taxon>Bacteria</taxon>
        <taxon>Bacillati</taxon>
        <taxon>Actinomycetota</taxon>
        <taxon>Actinomycetes</taxon>
        <taxon>Mycobacteriales</taxon>
        <taxon>Mycobacteriaceae</taxon>
        <taxon>Mycolicibacterium</taxon>
    </lineage>
</organism>
<dbReference type="AlphaFoldDB" id="A0R333"/>
<name>A0R333_MYCS2</name>
<sequence>MTVTHGGVDFCRPIGVTTGGSAVPRSVDPDDVCAVLVALDLVLERVDPYRGVASRPEERADHGAAGLQIDIPLVGLGDDGDDLLAVGAADRDHLAVGFLVVEFGFVIVQLDVVCVLSIQSRGILMHAEDCTQHPQGLPATCSKLPQIDA</sequence>
<keyword evidence="2" id="KW-1185">Reference proteome</keyword>
<accession>A0R333</accession>
<evidence type="ECO:0000313" key="1">
    <source>
        <dbReference type="EMBL" id="ABK75615.1"/>
    </source>
</evidence>